<comment type="caution">
    <text evidence="3">The sequence shown here is derived from an EMBL/GenBank/DDBJ whole genome shotgun (WGS) entry which is preliminary data.</text>
</comment>
<dbReference type="EMBL" id="WAGX01000004">
    <property type="protein sequence ID" value="KAB1439591.1"/>
    <property type="molecule type" value="Genomic_DNA"/>
</dbReference>
<evidence type="ECO:0000259" key="2">
    <source>
        <dbReference type="Pfam" id="PF20564"/>
    </source>
</evidence>
<dbReference type="InterPro" id="IPR046665">
    <property type="entry name" value="DUF6774"/>
</dbReference>
<dbReference type="OrthoDB" id="9971775at2"/>
<proteinExistence type="predicted"/>
<keyword evidence="1" id="KW-0175">Coiled coil</keyword>
<evidence type="ECO:0000256" key="1">
    <source>
        <dbReference type="SAM" id="Coils"/>
    </source>
</evidence>
<sequence length="102" mass="11587">MKSCELVTYVTAIACFIAENCPEEELPIICAMIAQLNDTLRTIIAQNIFCKKELEKLLKAEKDLEKETEKLLNKEKEAENLLDKSGLTLKDILQSIKKDAEE</sequence>
<accession>A0A7V7QLW1</accession>
<evidence type="ECO:0000313" key="3">
    <source>
        <dbReference type="EMBL" id="KAB1439591.1"/>
    </source>
</evidence>
<feature type="coiled-coil region" evidence="1">
    <location>
        <begin position="47"/>
        <end position="84"/>
    </location>
</feature>
<gene>
    <name evidence="3" type="ORF">F7O84_04135</name>
</gene>
<reference evidence="3 4" key="2">
    <citation type="submission" date="2020-02" db="EMBL/GenBank/DDBJ databases">
        <title>Candidatus Galacturonibacter soehngenii shows hetero-acetogenic catabolism of galacturonic acid but lacks a canonical carbon monoxide dehydrogenase/acetyl-CoA synthase complex.</title>
        <authorList>
            <person name="Diender M."/>
            <person name="Stouten G.R."/>
            <person name="Petersen J.F."/>
            <person name="Nielsen P.H."/>
            <person name="Dueholm M.S."/>
            <person name="Pronk J.T."/>
            <person name="Van Loosdrecht M.C.M."/>
        </authorList>
    </citation>
    <scope>NUCLEOTIDE SEQUENCE [LARGE SCALE GENOMIC DNA]</scope>
    <source>
        <strain evidence="3">GalUA</strain>
    </source>
</reference>
<name>A0A7V7QLW1_9FIRM</name>
<feature type="domain" description="DUF6774" evidence="2">
    <location>
        <begin position="23"/>
        <end position="50"/>
    </location>
</feature>
<evidence type="ECO:0000313" key="4">
    <source>
        <dbReference type="Proteomes" id="UP000461768"/>
    </source>
</evidence>
<dbReference type="AlphaFoldDB" id="A0A7V7QLW1"/>
<dbReference type="Pfam" id="PF20564">
    <property type="entry name" value="DUF6774"/>
    <property type="match status" value="1"/>
</dbReference>
<protein>
    <recommendedName>
        <fullName evidence="2">DUF6774 domain-containing protein</fullName>
    </recommendedName>
</protein>
<organism evidence="3 4">
    <name type="scientific">Candidatus Galacturonatibacter soehngenii</name>
    <dbReference type="NCBI Taxonomy" id="2307010"/>
    <lineage>
        <taxon>Bacteria</taxon>
        <taxon>Bacillati</taxon>
        <taxon>Bacillota</taxon>
        <taxon>Clostridia</taxon>
        <taxon>Lachnospirales</taxon>
        <taxon>Lachnospiraceae</taxon>
        <taxon>Candidatus Galacturonatibacter</taxon>
    </lineage>
</organism>
<keyword evidence="4" id="KW-1185">Reference proteome</keyword>
<reference evidence="3 4" key="1">
    <citation type="submission" date="2019-09" db="EMBL/GenBank/DDBJ databases">
        <authorList>
            <person name="Valk L.C."/>
        </authorList>
    </citation>
    <scope>NUCLEOTIDE SEQUENCE [LARGE SCALE GENOMIC DNA]</scope>
    <source>
        <strain evidence="3">GalUA</strain>
    </source>
</reference>
<dbReference type="RefSeq" id="WP_151142243.1">
    <property type="nucleotide sequence ID" value="NZ_WAGX01000004.1"/>
</dbReference>
<dbReference type="Proteomes" id="UP000461768">
    <property type="component" value="Unassembled WGS sequence"/>
</dbReference>